<keyword evidence="5" id="KW-1185">Reference proteome</keyword>
<dbReference type="EMBL" id="NBSK02000004">
    <property type="protein sequence ID" value="KAJ0214499.1"/>
    <property type="molecule type" value="Genomic_DNA"/>
</dbReference>
<dbReference type="InterPro" id="IPR003855">
    <property type="entry name" value="K+_transporter"/>
</dbReference>
<proteinExistence type="inferred from homology"/>
<comment type="subcellular location">
    <subcellularLocation>
        <location evidence="1">Cell membrane</location>
        <topology evidence="1">Multi-pass membrane protein</topology>
    </subcellularLocation>
</comment>
<reference evidence="4 5" key="1">
    <citation type="journal article" date="2017" name="Nat. Commun.">
        <title>Genome assembly with in vitro proximity ligation data and whole-genome triplication in lettuce.</title>
        <authorList>
            <person name="Reyes-Chin-Wo S."/>
            <person name="Wang Z."/>
            <person name="Yang X."/>
            <person name="Kozik A."/>
            <person name="Arikit S."/>
            <person name="Song C."/>
            <person name="Xia L."/>
            <person name="Froenicke L."/>
            <person name="Lavelle D.O."/>
            <person name="Truco M.J."/>
            <person name="Xia R."/>
            <person name="Zhu S."/>
            <person name="Xu C."/>
            <person name="Xu H."/>
            <person name="Xu X."/>
            <person name="Cox K."/>
            <person name="Korf I."/>
            <person name="Meyers B.C."/>
            <person name="Michelmore R.W."/>
        </authorList>
    </citation>
    <scope>NUCLEOTIDE SEQUENCE [LARGE SCALE GENOMIC DNA]</scope>
    <source>
        <strain evidence="5">cv. Salinas</strain>
        <tissue evidence="4">Seedlings</tissue>
    </source>
</reference>
<accession>A0A9R1VZP7</accession>
<dbReference type="GO" id="GO:0015079">
    <property type="term" value="F:potassium ion transmembrane transporter activity"/>
    <property type="evidence" value="ECO:0007669"/>
    <property type="project" value="InterPro"/>
</dbReference>
<dbReference type="GO" id="GO:0005886">
    <property type="term" value="C:plasma membrane"/>
    <property type="evidence" value="ECO:0007669"/>
    <property type="project" value="UniProtKB-SubCell"/>
</dbReference>
<evidence type="ECO:0000313" key="5">
    <source>
        <dbReference type="Proteomes" id="UP000235145"/>
    </source>
</evidence>
<evidence type="ECO:0000259" key="3">
    <source>
        <dbReference type="Pfam" id="PF02705"/>
    </source>
</evidence>
<name>A0A9R1VZP7_LACSA</name>
<dbReference type="PANTHER" id="PTHR30540">
    <property type="entry name" value="OSMOTIC STRESS POTASSIUM TRANSPORTER"/>
    <property type="match status" value="1"/>
</dbReference>
<feature type="domain" description="K+ potassium transporter integral membrane" evidence="3">
    <location>
        <begin position="69"/>
        <end position="108"/>
    </location>
</feature>
<comment type="caution">
    <text evidence="4">The sequence shown here is derived from an EMBL/GenBank/DDBJ whole genome shotgun (WGS) entry which is preliminary data.</text>
</comment>
<dbReference type="InterPro" id="IPR053951">
    <property type="entry name" value="K_trans_N"/>
</dbReference>
<dbReference type="Proteomes" id="UP000235145">
    <property type="component" value="Unassembled WGS sequence"/>
</dbReference>
<comment type="similarity">
    <text evidence="2">Belongs to the HAK/KUP transporter (TC 2.A.72.3) family.</text>
</comment>
<dbReference type="PANTHER" id="PTHR30540:SF98">
    <property type="entry name" value="POTASSIUM TRANSPORTER 6"/>
    <property type="match status" value="1"/>
</dbReference>
<evidence type="ECO:0000313" key="4">
    <source>
        <dbReference type="EMBL" id="KAJ0214499.1"/>
    </source>
</evidence>
<organism evidence="4 5">
    <name type="scientific">Lactuca sativa</name>
    <name type="common">Garden lettuce</name>
    <dbReference type="NCBI Taxonomy" id="4236"/>
    <lineage>
        <taxon>Eukaryota</taxon>
        <taxon>Viridiplantae</taxon>
        <taxon>Streptophyta</taxon>
        <taxon>Embryophyta</taxon>
        <taxon>Tracheophyta</taxon>
        <taxon>Spermatophyta</taxon>
        <taxon>Magnoliopsida</taxon>
        <taxon>eudicotyledons</taxon>
        <taxon>Gunneridae</taxon>
        <taxon>Pentapetalae</taxon>
        <taxon>asterids</taxon>
        <taxon>campanulids</taxon>
        <taxon>Asterales</taxon>
        <taxon>Asteraceae</taxon>
        <taxon>Cichorioideae</taxon>
        <taxon>Cichorieae</taxon>
        <taxon>Lactucinae</taxon>
        <taxon>Lactuca</taxon>
    </lineage>
</organism>
<dbReference type="AlphaFoldDB" id="A0A9R1VZP7"/>
<sequence>MTTMFQPRYFFQQLMSGVLPFPGDWLSGLNCSTNHINQRSKDCDHGKENEEGGCGYHSLFHNFHFLLKSFLKKTQTGGWKSLGGILLCITGSVAMFADLGHFSQLAIQDS</sequence>
<dbReference type="Pfam" id="PF02705">
    <property type="entry name" value="K_trans"/>
    <property type="match status" value="1"/>
</dbReference>
<gene>
    <name evidence="4" type="ORF">LSAT_V11C400157130</name>
</gene>
<protein>
    <recommendedName>
        <fullName evidence="3">K+ potassium transporter integral membrane domain-containing protein</fullName>
    </recommendedName>
</protein>
<evidence type="ECO:0000256" key="1">
    <source>
        <dbReference type="ARBA" id="ARBA00004651"/>
    </source>
</evidence>
<evidence type="ECO:0000256" key="2">
    <source>
        <dbReference type="ARBA" id="ARBA00008440"/>
    </source>
</evidence>